<evidence type="ECO:0000313" key="2">
    <source>
        <dbReference type="EMBL" id="OBR82865.1"/>
    </source>
</evidence>
<reference evidence="2" key="1">
    <citation type="submission" date="2013-07" db="EMBL/GenBank/DDBJ databases">
        <title>The Genome Sequence of Cryptococcus dejecticola CBS10117.</title>
        <authorList>
            <consortium name="The Broad Institute Genome Sequencing Platform"/>
            <person name="Cuomo C."/>
            <person name="Litvintseva A."/>
            <person name="Chen Y."/>
            <person name="Heitman J."/>
            <person name="Sun S."/>
            <person name="Springer D."/>
            <person name="Dromer F."/>
            <person name="Young S.K."/>
            <person name="Zeng Q."/>
            <person name="Gargeya S."/>
            <person name="Fitzgerald M."/>
            <person name="Abouelleil A."/>
            <person name="Alvarado L."/>
            <person name="Berlin A.M."/>
            <person name="Chapman S.B."/>
            <person name="Dewar J."/>
            <person name="Goldberg J."/>
            <person name="Griggs A."/>
            <person name="Gujja S."/>
            <person name="Hansen M."/>
            <person name="Howarth C."/>
            <person name="Imamovic A."/>
            <person name="Larimer J."/>
            <person name="McCowan C."/>
            <person name="Murphy C."/>
            <person name="Pearson M."/>
            <person name="Priest M."/>
            <person name="Roberts A."/>
            <person name="Saif S."/>
            <person name="Shea T."/>
            <person name="Sykes S."/>
            <person name="Wortman J."/>
            <person name="Nusbaum C."/>
            <person name="Birren B."/>
        </authorList>
    </citation>
    <scope>NUCLEOTIDE SEQUENCE [LARGE SCALE GENOMIC DNA]</scope>
    <source>
        <strain evidence="2">CBS 10117</strain>
    </source>
</reference>
<dbReference type="AlphaFoldDB" id="A0A1A5ZYI3"/>
<dbReference type="GeneID" id="28970121"/>
<feature type="compositionally biased region" description="Low complexity" evidence="1">
    <location>
        <begin position="24"/>
        <end position="39"/>
    </location>
</feature>
<reference evidence="3" key="2">
    <citation type="submission" date="2013-07" db="EMBL/GenBank/DDBJ databases">
        <authorList>
            <consortium name="The Broad Institute Genome Sequencing Platform"/>
            <person name="Cuomo C."/>
            <person name="Litvintseva A."/>
            <person name="Chen Y."/>
            <person name="Heitman J."/>
            <person name="Sun S."/>
            <person name="Springer D."/>
            <person name="Dromer F."/>
            <person name="Young S.K."/>
            <person name="Zeng Q."/>
            <person name="Gargeya S."/>
            <person name="Fitzgerald M."/>
            <person name="Abouelleil A."/>
            <person name="Alvarado L."/>
            <person name="Berlin A.M."/>
            <person name="Chapman S.B."/>
            <person name="Dewar J."/>
            <person name="Goldberg J."/>
            <person name="Griggs A."/>
            <person name="Gujja S."/>
            <person name="Hansen M."/>
            <person name="Howarth C."/>
            <person name="Imamovic A."/>
            <person name="Larimer J."/>
            <person name="McCowan C."/>
            <person name="Murphy C."/>
            <person name="Pearson M."/>
            <person name="Priest M."/>
            <person name="Roberts A."/>
            <person name="Saif S."/>
            <person name="Shea T."/>
            <person name="Sykes S."/>
            <person name="Wortman J."/>
            <person name="Nusbaum C."/>
            <person name="Birren B."/>
        </authorList>
    </citation>
    <scope>NUCLEOTIDE SEQUENCE</scope>
    <source>
        <strain evidence="3">CBS 10117</strain>
    </source>
</reference>
<accession>A0A1A5ZYI3</accession>
<evidence type="ECO:0000256" key="1">
    <source>
        <dbReference type="SAM" id="MobiDB-lite"/>
    </source>
</evidence>
<dbReference type="KEGG" id="kdj:28970121"/>
<keyword evidence="4" id="KW-1185">Reference proteome</keyword>
<feature type="region of interest" description="Disordered" evidence="1">
    <location>
        <begin position="1"/>
        <end position="61"/>
    </location>
</feature>
<evidence type="ECO:0000313" key="3">
    <source>
        <dbReference type="EMBL" id="WWC64411.1"/>
    </source>
</evidence>
<organism evidence="2">
    <name type="scientific">Kwoniella dejecticola CBS 10117</name>
    <dbReference type="NCBI Taxonomy" id="1296121"/>
    <lineage>
        <taxon>Eukaryota</taxon>
        <taxon>Fungi</taxon>
        <taxon>Dikarya</taxon>
        <taxon>Basidiomycota</taxon>
        <taxon>Agaricomycotina</taxon>
        <taxon>Tremellomycetes</taxon>
        <taxon>Tremellales</taxon>
        <taxon>Cryptococcaceae</taxon>
        <taxon>Kwoniella</taxon>
    </lineage>
</organism>
<feature type="compositionally biased region" description="Polar residues" evidence="1">
    <location>
        <begin position="1"/>
        <end position="16"/>
    </location>
</feature>
<reference evidence="3" key="3">
    <citation type="submission" date="2024-02" db="EMBL/GenBank/DDBJ databases">
        <title>Comparative genomics of Cryptococcus and Kwoniella reveals pathogenesis evolution and contrasting modes of karyotype evolution via chromosome fusion or intercentromeric recombination.</title>
        <authorList>
            <person name="Coelho M.A."/>
            <person name="David-Palma M."/>
            <person name="Shea T."/>
            <person name="Bowers K."/>
            <person name="McGinley-Smith S."/>
            <person name="Mohammad A.W."/>
            <person name="Gnirke A."/>
            <person name="Yurkov A.M."/>
            <person name="Nowrousian M."/>
            <person name="Sun S."/>
            <person name="Cuomo C.A."/>
            <person name="Heitman J."/>
        </authorList>
    </citation>
    <scope>NUCLEOTIDE SEQUENCE</scope>
    <source>
        <strain evidence="3">CBS 10117</strain>
    </source>
</reference>
<dbReference type="RefSeq" id="XP_018260707.1">
    <property type="nucleotide sequence ID" value="XM_018409704.1"/>
</dbReference>
<dbReference type="Proteomes" id="UP000078595">
    <property type="component" value="Chromosome 9"/>
</dbReference>
<name>A0A1A5ZYI3_9TREE</name>
<dbReference type="OrthoDB" id="2553859at2759"/>
<gene>
    <name evidence="2" type="ORF">I303_06422</name>
    <name evidence="3" type="ORF">I303_107021</name>
</gene>
<evidence type="ECO:0000313" key="4">
    <source>
        <dbReference type="Proteomes" id="UP000078595"/>
    </source>
</evidence>
<dbReference type="EMBL" id="CP144538">
    <property type="protein sequence ID" value="WWC64411.1"/>
    <property type="molecule type" value="Genomic_DNA"/>
</dbReference>
<sequence length="150" mass="16215">MSDRSINLSYSLRPPSQTTPPIEPSSASSIPSTSSQSYPVGSSSRGQETILPPSITPKTSNTARYYESLTFAIREVQTNLNEVLTQWKDAIGDAEKSKEDLGKVGHGKGRATVMSLAVNGDFADQREGYKVKTVPRKAVDSESSDESESE</sequence>
<proteinExistence type="predicted"/>
<protein>
    <submittedName>
        <fullName evidence="2">Uncharacterized protein</fullName>
    </submittedName>
</protein>
<dbReference type="EMBL" id="KI894034">
    <property type="protein sequence ID" value="OBR82865.1"/>
    <property type="molecule type" value="Genomic_DNA"/>
</dbReference>
<dbReference type="VEuPathDB" id="FungiDB:I303_06422"/>